<dbReference type="EMBL" id="RFFG01000029">
    <property type="protein sequence ID" value="RMI42917.1"/>
    <property type="molecule type" value="Genomic_DNA"/>
</dbReference>
<reference evidence="2 3" key="1">
    <citation type="submission" date="2018-10" db="EMBL/GenBank/DDBJ databases">
        <title>Isolation from soil.</title>
        <authorList>
            <person name="Hu J."/>
        </authorList>
    </citation>
    <scope>NUCLEOTIDE SEQUENCE [LARGE SCALE GENOMIC DNA]</scope>
    <source>
        <strain evidence="2 3">NEAU-Ht49</strain>
    </source>
</reference>
<evidence type="ECO:0000313" key="2">
    <source>
        <dbReference type="EMBL" id="RMI42917.1"/>
    </source>
</evidence>
<name>A0A3M2M024_9ACTN</name>
<proteinExistence type="predicted"/>
<gene>
    <name evidence="2" type="ORF">EBO15_17990</name>
</gene>
<dbReference type="Proteomes" id="UP000282674">
    <property type="component" value="Unassembled WGS sequence"/>
</dbReference>
<feature type="chain" id="PRO_5018048308" description="BNR repeat-containing family member" evidence="1">
    <location>
        <begin position="33"/>
        <end position="420"/>
    </location>
</feature>
<accession>A0A3M2M024</accession>
<dbReference type="InterPro" id="IPR006311">
    <property type="entry name" value="TAT_signal"/>
</dbReference>
<evidence type="ECO:0008006" key="4">
    <source>
        <dbReference type="Google" id="ProtNLM"/>
    </source>
</evidence>
<protein>
    <recommendedName>
        <fullName evidence="4">BNR repeat-containing family member</fullName>
    </recommendedName>
</protein>
<organism evidence="2 3">
    <name type="scientific">Actinomadura harenae</name>
    <dbReference type="NCBI Taxonomy" id="2483351"/>
    <lineage>
        <taxon>Bacteria</taxon>
        <taxon>Bacillati</taxon>
        <taxon>Actinomycetota</taxon>
        <taxon>Actinomycetes</taxon>
        <taxon>Streptosporangiales</taxon>
        <taxon>Thermomonosporaceae</taxon>
        <taxon>Actinomadura</taxon>
    </lineage>
</organism>
<evidence type="ECO:0000313" key="3">
    <source>
        <dbReference type="Proteomes" id="UP000282674"/>
    </source>
</evidence>
<keyword evidence="1" id="KW-0732">Signal</keyword>
<keyword evidence="3" id="KW-1185">Reference proteome</keyword>
<dbReference type="PROSITE" id="PS51318">
    <property type="entry name" value="TAT"/>
    <property type="match status" value="1"/>
</dbReference>
<dbReference type="SUPFAM" id="SSF63829">
    <property type="entry name" value="Calcium-dependent phosphotriesterase"/>
    <property type="match status" value="1"/>
</dbReference>
<dbReference type="AlphaFoldDB" id="A0A3M2M024"/>
<dbReference type="RefSeq" id="WP_122195554.1">
    <property type="nucleotide sequence ID" value="NZ_JBHSKC010000017.1"/>
</dbReference>
<dbReference type="OrthoDB" id="182870at2"/>
<dbReference type="Pfam" id="PF15892">
    <property type="entry name" value="BNR_4"/>
    <property type="match status" value="1"/>
</dbReference>
<comment type="caution">
    <text evidence="2">The sequence shown here is derived from an EMBL/GenBank/DDBJ whole genome shotgun (WGS) entry which is preliminary data.</text>
</comment>
<sequence length="420" mass="44563">MIRPRTAVLRGGAAVVAAAAALAVLPATGASAEPVAPTQVPYAMDSANAAGWWTPLATYKGAGEYTYMAFNEPGATEATHRVAIARRDPSGAWTRLPLMNGSAQAEYADDIGHNAPSMARDGSGRFHVFASMHNVKWQYYRSDTVGGTPTNHSADLPDPNGLFTYPVVATAPNGDLYLAARMDGGTFRSGRLYRWDDAASTWSTVGTFASTDNRSVYPDDLQIDASGNVHLLFEWALAPASAYRHQPSYLKYSPSTGKFSDHTGAAVTTPVGTATADVIQPLSAGEDYRPDATETGPVVQSAKLALDGTTPRVAYRYRTPTSGDLYNVRYAAPSGADWTRSTIYSATQTRAALGITAPATIYYVTESGTDRVFAATPSSPGVSVAPGLPIQRLAVTRDADGEDALYLADPAGLKLYFARR</sequence>
<feature type="signal peptide" evidence="1">
    <location>
        <begin position="1"/>
        <end position="32"/>
    </location>
</feature>
<evidence type="ECO:0000256" key="1">
    <source>
        <dbReference type="SAM" id="SignalP"/>
    </source>
</evidence>